<feature type="repeat" description="TPR" evidence="3">
    <location>
        <begin position="171"/>
        <end position="204"/>
    </location>
</feature>
<comment type="caution">
    <text evidence="5">The sequence shown here is derived from an EMBL/GenBank/DDBJ whole genome shotgun (WGS) entry which is preliminary data.</text>
</comment>
<dbReference type="Proteomes" id="UP001408789">
    <property type="component" value="Unassembled WGS sequence"/>
</dbReference>
<keyword evidence="4" id="KW-0472">Membrane</keyword>
<proteinExistence type="predicted"/>
<keyword evidence="6" id="KW-1185">Reference proteome</keyword>
<evidence type="ECO:0000313" key="6">
    <source>
        <dbReference type="Proteomes" id="UP001408789"/>
    </source>
</evidence>
<dbReference type="InterPro" id="IPR019734">
    <property type="entry name" value="TPR_rpt"/>
</dbReference>
<evidence type="ECO:0000256" key="4">
    <source>
        <dbReference type="SAM" id="Phobius"/>
    </source>
</evidence>
<evidence type="ECO:0000256" key="2">
    <source>
        <dbReference type="ARBA" id="ARBA00022803"/>
    </source>
</evidence>
<protein>
    <submittedName>
        <fullName evidence="5">Uncharacterized protein</fullName>
    </submittedName>
</protein>
<feature type="transmembrane region" description="Helical" evidence="4">
    <location>
        <begin position="12"/>
        <end position="30"/>
    </location>
</feature>
<keyword evidence="2 3" id="KW-0802">TPR repeat</keyword>
<dbReference type="Gene3D" id="1.25.40.10">
    <property type="entry name" value="Tetratricopeptide repeat domain"/>
    <property type="match status" value="1"/>
</dbReference>
<dbReference type="PANTHER" id="PTHR44858">
    <property type="entry name" value="TETRATRICOPEPTIDE REPEAT PROTEIN 6"/>
    <property type="match status" value="1"/>
</dbReference>
<organism evidence="5 6">
    <name type="scientific">Deinandra increscens subsp. villosa</name>
    <dbReference type="NCBI Taxonomy" id="3103831"/>
    <lineage>
        <taxon>Eukaryota</taxon>
        <taxon>Viridiplantae</taxon>
        <taxon>Streptophyta</taxon>
        <taxon>Embryophyta</taxon>
        <taxon>Tracheophyta</taxon>
        <taxon>Spermatophyta</taxon>
        <taxon>Magnoliopsida</taxon>
        <taxon>eudicotyledons</taxon>
        <taxon>Gunneridae</taxon>
        <taxon>Pentapetalae</taxon>
        <taxon>asterids</taxon>
        <taxon>campanulids</taxon>
        <taxon>Asterales</taxon>
        <taxon>Asteraceae</taxon>
        <taxon>Asteroideae</taxon>
        <taxon>Heliantheae alliance</taxon>
        <taxon>Madieae</taxon>
        <taxon>Madiinae</taxon>
        <taxon>Deinandra</taxon>
    </lineage>
</organism>
<keyword evidence="4" id="KW-1133">Transmembrane helix</keyword>
<gene>
    <name evidence="5" type="ORF">SSX86_011927</name>
</gene>
<evidence type="ECO:0000256" key="1">
    <source>
        <dbReference type="ARBA" id="ARBA00022737"/>
    </source>
</evidence>
<evidence type="ECO:0000313" key="5">
    <source>
        <dbReference type="EMBL" id="KAK9067816.1"/>
    </source>
</evidence>
<dbReference type="PANTHER" id="PTHR44858:SF1">
    <property type="entry name" value="UDP-N-ACETYLGLUCOSAMINE--PEPTIDE N-ACETYLGLUCOSAMINYLTRANSFERASE SPINDLY-RELATED"/>
    <property type="match status" value="1"/>
</dbReference>
<dbReference type="EMBL" id="JBCNJP010000014">
    <property type="protein sequence ID" value="KAK9067816.1"/>
    <property type="molecule type" value="Genomic_DNA"/>
</dbReference>
<name>A0AAP0H029_9ASTR</name>
<keyword evidence="1" id="KW-0677">Repeat</keyword>
<keyword evidence="4" id="KW-0812">Transmembrane</keyword>
<dbReference type="SUPFAM" id="SSF48452">
    <property type="entry name" value="TPR-like"/>
    <property type="match status" value="1"/>
</dbReference>
<dbReference type="AlphaFoldDB" id="A0AAP0H029"/>
<dbReference type="InterPro" id="IPR050498">
    <property type="entry name" value="Ycf3"/>
</dbReference>
<dbReference type="PROSITE" id="PS50005">
    <property type="entry name" value="TPR"/>
    <property type="match status" value="1"/>
</dbReference>
<dbReference type="InterPro" id="IPR011990">
    <property type="entry name" value="TPR-like_helical_dom_sf"/>
</dbReference>
<accession>A0AAP0H029</accession>
<evidence type="ECO:0000256" key="3">
    <source>
        <dbReference type="PROSITE-ProRule" id="PRU00339"/>
    </source>
</evidence>
<sequence>MTSPMVSDLLMQASFIFTMLFMFLWMLNIPQNLFDKIRYREKSIYAAKRHFVLGADLLSKSRSTSDRSAAAILAKSAEDHADKSIAVDPRDAAAHILKALALDLQGFTTSALEALNVALSPLTAKSLSAGERSEALCKRADITMKASRGGAGVDAAVADLVEAVRLKSDNAAARRLLGECYEKKEMKEEALKAYRGLLELEPKSALAQAALVRLEGSSSTTST</sequence>
<reference evidence="5 6" key="1">
    <citation type="submission" date="2024-04" db="EMBL/GenBank/DDBJ databases">
        <title>The reference genome of an endangered Asteraceae, Deinandra increscens subsp. villosa, native to the Central Coast of California.</title>
        <authorList>
            <person name="Guilliams M."/>
            <person name="Hasenstab-Lehman K."/>
            <person name="Meyer R."/>
            <person name="Mcevoy S."/>
        </authorList>
    </citation>
    <scope>NUCLEOTIDE SEQUENCE [LARGE SCALE GENOMIC DNA]</scope>
    <source>
        <tissue evidence="5">Leaf</tissue>
    </source>
</reference>